<proteinExistence type="inferred from homology"/>
<dbReference type="EMBL" id="JAULBC010000001">
    <property type="protein sequence ID" value="MEX6686318.1"/>
    <property type="molecule type" value="Genomic_DNA"/>
</dbReference>
<dbReference type="InterPro" id="IPR036956">
    <property type="entry name" value="Impact_N_sf"/>
</dbReference>
<dbReference type="SUPFAM" id="SSF54211">
    <property type="entry name" value="Ribosomal protein S5 domain 2-like"/>
    <property type="match status" value="1"/>
</dbReference>
<dbReference type="InterPro" id="IPR023582">
    <property type="entry name" value="Impact"/>
</dbReference>
<organism evidence="3 4">
    <name type="scientific">Danxiaibacter flavus</name>
    <dbReference type="NCBI Taxonomy" id="3049108"/>
    <lineage>
        <taxon>Bacteria</taxon>
        <taxon>Pseudomonadati</taxon>
        <taxon>Bacteroidota</taxon>
        <taxon>Chitinophagia</taxon>
        <taxon>Chitinophagales</taxon>
        <taxon>Chitinophagaceae</taxon>
        <taxon>Danxiaibacter</taxon>
    </lineage>
</organism>
<dbReference type="PROSITE" id="PS00910">
    <property type="entry name" value="UPF0029"/>
    <property type="match status" value="1"/>
</dbReference>
<evidence type="ECO:0000256" key="1">
    <source>
        <dbReference type="ARBA" id="ARBA00007665"/>
    </source>
</evidence>
<dbReference type="PANTHER" id="PTHR16301:SF20">
    <property type="entry name" value="IMPACT FAMILY MEMBER YIGZ"/>
    <property type="match status" value="1"/>
</dbReference>
<dbReference type="InterPro" id="IPR020569">
    <property type="entry name" value="UPF0029_Impact_CS"/>
</dbReference>
<gene>
    <name evidence="3" type="ORF">QTN47_02365</name>
</gene>
<dbReference type="Pfam" id="PF01205">
    <property type="entry name" value="Impact_N"/>
    <property type="match status" value="1"/>
</dbReference>
<comment type="similarity">
    <text evidence="1">Belongs to the IMPACT family.</text>
</comment>
<dbReference type="InterPro" id="IPR020568">
    <property type="entry name" value="Ribosomal_Su5_D2-typ_SF"/>
</dbReference>
<evidence type="ECO:0000313" key="3">
    <source>
        <dbReference type="EMBL" id="MEX6686318.1"/>
    </source>
</evidence>
<comment type="caution">
    <text evidence="3">The sequence shown here is derived from an EMBL/GenBank/DDBJ whole genome shotgun (WGS) entry which is preliminary data.</text>
</comment>
<dbReference type="Proteomes" id="UP001560573">
    <property type="component" value="Unassembled WGS sequence"/>
</dbReference>
<feature type="domain" description="Impact N-terminal" evidence="2">
    <location>
        <begin position="21"/>
        <end position="126"/>
    </location>
</feature>
<evidence type="ECO:0000313" key="4">
    <source>
        <dbReference type="Proteomes" id="UP001560573"/>
    </source>
</evidence>
<dbReference type="PANTHER" id="PTHR16301">
    <property type="entry name" value="IMPACT-RELATED"/>
    <property type="match status" value="1"/>
</dbReference>
<dbReference type="Gene3D" id="3.30.230.30">
    <property type="entry name" value="Impact, N-terminal domain"/>
    <property type="match status" value="1"/>
</dbReference>
<dbReference type="InterPro" id="IPR001498">
    <property type="entry name" value="Impact_N"/>
</dbReference>
<reference evidence="3 4" key="1">
    <citation type="submission" date="2023-07" db="EMBL/GenBank/DDBJ databases">
        <authorList>
            <person name="Lian W.-H."/>
        </authorList>
    </citation>
    <scope>NUCLEOTIDE SEQUENCE [LARGE SCALE GENOMIC DNA]</scope>
    <source>
        <strain evidence="3 4">SYSU DXS3180</strain>
    </source>
</reference>
<accession>A0ABV3Z8Z3</accession>
<keyword evidence="4" id="KW-1185">Reference proteome</keyword>
<protein>
    <submittedName>
        <fullName evidence="3">YigZ family protein</fullName>
    </submittedName>
</protein>
<dbReference type="RefSeq" id="WP_369327711.1">
    <property type="nucleotide sequence ID" value="NZ_JAULBC010000001.1"/>
</dbReference>
<name>A0ABV3Z8Z3_9BACT</name>
<evidence type="ECO:0000259" key="2">
    <source>
        <dbReference type="Pfam" id="PF01205"/>
    </source>
</evidence>
<sequence length="203" mass="22809">MSEQEFYNTISQPSMAEFKDRGSRFIAYAYPIETTNDFKEKLQALKKEHPKAVHHCFAYRLGLDNNNFRSSDDGEPSGTAGKPILGQIDSKGLTNVLVVVVRYFGGTLLGVPGLINAYKTATTMALQLMPIVPKPVTVKLQISFDYTQMNEVMRWVKAFNCEVIEQEMQLFCSIKINAPKSRLGELVKILKDLRGIDVGEVKQ</sequence>